<evidence type="ECO:0000256" key="2">
    <source>
        <dbReference type="ARBA" id="ARBA00022692"/>
    </source>
</evidence>
<accession>A0A1F5L630</accession>
<feature type="transmembrane region" description="Helical" evidence="6">
    <location>
        <begin position="12"/>
        <end position="32"/>
    </location>
</feature>
<dbReference type="PANTHER" id="PTHR48022">
    <property type="entry name" value="PLASTIDIC GLUCOSE TRANSPORTER 4"/>
    <property type="match status" value="1"/>
</dbReference>
<dbReference type="Proteomes" id="UP000177622">
    <property type="component" value="Unassembled WGS sequence"/>
</dbReference>
<dbReference type="GeneID" id="34581029"/>
<name>A0A1F5L630_PENAI</name>
<evidence type="ECO:0000256" key="4">
    <source>
        <dbReference type="ARBA" id="ARBA00023136"/>
    </source>
</evidence>
<protein>
    <recommendedName>
        <fullName evidence="9">Major facilitator superfamily (MFS) profile domain-containing protein</fullName>
    </recommendedName>
</protein>
<dbReference type="RefSeq" id="XP_022483885.1">
    <property type="nucleotide sequence ID" value="XM_022636295.1"/>
</dbReference>
<keyword evidence="3 6" id="KW-1133">Transmembrane helix</keyword>
<dbReference type="GO" id="GO:0015793">
    <property type="term" value="P:glycerol transmembrane transport"/>
    <property type="evidence" value="ECO:0007669"/>
    <property type="project" value="TreeGrafter"/>
</dbReference>
<dbReference type="EMBL" id="LXJU01000029">
    <property type="protein sequence ID" value="OGE48430.1"/>
    <property type="molecule type" value="Genomic_DNA"/>
</dbReference>
<feature type="compositionally biased region" description="Acidic residues" evidence="5">
    <location>
        <begin position="178"/>
        <end position="187"/>
    </location>
</feature>
<proteinExistence type="predicted"/>
<comment type="subcellular location">
    <subcellularLocation>
        <location evidence="1">Membrane</location>
        <topology evidence="1">Multi-pass membrane protein</topology>
    </subcellularLocation>
</comment>
<dbReference type="GO" id="GO:0005351">
    <property type="term" value="F:carbohydrate:proton symporter activity"/>
    <property type="evidence" value="ECO:0007669"/>
    <property type="project" value="TreeGrafter"/>
</dbReference>
<evidence type="ECO:0000256" key="6">
    <source>
        <dbReference type="SAM" id="Phobius"/>
    </source>
</evidence>
<feature type="region of interest" description="Disordered" evidence="5">
    <location>
        <begin position="167"/>
        <end position="187"/>
    </location>
</feature>
<comment type="caution">
    <text evidence="7">The sequence shown here is derived from an EMBL/GenBank/DDBJ whole genome shotgun (WGS) entry which is preliminary data.</text>
</comment>
<reference evidence="7 8" key="1">
    <citation type="journal article" date="2016" name="Sci. Rep.">
        <title>Penicillium arizonense, a new, genome sequenced fungal species, reveals a high chemical diversity in secreted metabolites.</title>
        <authorList>
            <person name="Grijseels S."/>
            <person name="Nielsen J.C."/>
            <person name="Randelovic M."/>
            <person name="Nielsen J."/>
            <person name="Nielsen K.F."/>
            <person name="Workman M."/>
            <person name="Frisvad J.C."/>
        </authorList>
    </citation>
    <scope>NUCLEOTIDE SEQUENCE [LARGE SCALE GENOMIC DNA]</scope>
    <source>
        <strain evidence="7 8">CBS 141311</strain>
    </source>
</reference>
<evidence type="ECO:0000256" key="1">
    <source>
        <dbReference type="ARBA" id="ARBA00004141"/>
    </source>
</evidence>
<evidence type="ECO:0000313" key="7">
    <source>
        <dbReference type="EMBL" id="OGE48430.1"/>
    </source>
</evidence>
<evidence type="ECO:0000256" key="3">
    <source>
        <dbReference type="ARBA" id="ARBA00022989"/>
    </source>
</evidence>
<dbReference type="Gene3D" id="1.20.1250.20">
    <property type="entry name" value="MFS general substrate transporter like domains"/>
    <property type="match status" value="1"/>
</dbReference>
<evidence type="ECO:0000256" key="5">
    <source>
        <dbReference type="SAM" id="MobiDB-lite"/>
    </source>
</evidence>
<dbReference type="SUPFAM" id="SSF103473">
    <property type="entry name" value="MFS general substrate transporter"/>
    <property type="match status" value="1"/>
</dbReference>
<keyword evidence="8" id="KW-1185">Reference proteome</keyword>
<dbReference type="InterPro" id="IPR036259">
    <property type="entry name" value="MFS_trans_sf"/>
</dbReference>
<dbReference type="OrthoDB" id="4320745at2759"/>
<sequence length="187" mass="20974">MREASYKGRRNLYLIGFLGQGLSFVITFACLIKETEENSKGAAIYPPEINPLRTRTVGAAASTCTNWMCNFAVVMFTPLFAGQSPWGVYLFFALFNFVGLIFGFFFYVETAGRELEEVDIIYAKAHVEGKMAWRVANDMPKLDFEQILQQSRELGLDTNDHAAAEKNELGLSSSDNGQEIEEAQDKQ</sequence>
<dbReference type="PANTHER" id="PTHR48022:SF55">
    <property type="entry name" value="SUGAR TRANSPORTER STL1"/>
    <property type="match status" value="1"/>
</dbReference>
<gene>
    <name evidence="7" type="ORF">PENARI_c029G04835</name>
</gene>
<evidence type="ECO:0008006" key="9">
    <source>
        <dbReference type="Google" id="ProtNLM"/>
    </source>
</evidence>
<organism evidence="7 8">
    <name type="scientific">Penicillium arizonense</name>
    <dbReference type="NCBI Taxonomy" id="1835702"/>
    <lineage>
        <taxon>Eukaryota</taxon>
        <taxon>Fungi</taxon>
        <taxon>Dikarya</taxon>
        <taxon>Ascomycota</taxon>
        <taxon>Pezizomycotina</taxon>
        <taxon>Eurotiomycetes</taxon>
        <taxon>Eurotiomycetidae</taxon>
        <taxon>Eurotiales</taxon>
        <taxon>Aspergillaceae</taxon>
        <taxon>Penicillium</taxon>
    </lineage>
</organism>
<evidence type="ECO:0000313" key="8">
    <source>
        <dbReference type="Proteomes" id="UP000177622"/>
    </source>
</evidence>
<dbReference type="PROSITE" id="PS51257">
    <property type="entry name" value="PROKAR_LIPOPROTEIN"/>
    <property type="match status" value="1"/>
</dbReference>
<dbReference type="InterPro" id="IPR050360">
    <property type="entry name" value="MFS_Sugar_Transporters"/>
</dbReference>
<feature type="transmembrane region" description="Helical" evidence="6">
    <location>
        <begin position="86"/>
        <end position="108"/>
    </location>
</feature>
<dbReference type="GO" id="GO:0016020">
    <property type="term" value="C:membrane"/>
    <property type="evidence" value="ECO:0007669"/>
    <property type="project" value="UniProtKB-SubCell"/>
</dbReference>
<dbReference type="Pfam" id="PF00083">
    <property type="entry name" value="Sugar_tr"/>
    <property type="match status" value="1"/>
</dbReference>
<keyword evidence="4 6" id="KW-0472">Membrane</keyword>
<dbReference type="InterPro" id="IPR005828">
    <property type="entry name" value="MFS_sugar_transport-like"/>
</dbReference>
<dbReference type="AlphaFoldDB" id="A0A1F5L630"/>
<keyword evidence="2 6" id="KW-0812">Transmembrane</keyword>